<dbReference type="OrthoDB" id="9780241at2"/>
<sequence length="275" mass="30849">MKLNQIGICSWTLGINDLDELMKKVKSLGLNSIQYCEPMERHNPEDVKQAAEKYGLDILVYDPFGYGPGGIYGDGNIESAITMYKDVVDYAHALGCGATLQGLSVWTKGCDSDKEAWDQLVRSVQVISDYALSKGVDLSYEPCNLYEVPFIHTADEYQKLVDETGCSEIAVLLDSFHMNIGERNPMKTLHEYSKRNSIFHISGANREGIAQGNLDFFAYHKGLEDGGFEGPFVFEFVLKGNPVNTPPRNDAEMEELSQQITQSLNIWKSYFTQQQ</sequence>
<proteinExistence type="predicted"/>
<reference evidence="2 3" key="1">
    <citation type="submission" date="2018-11" db="EMBL/GenBank/DDBJ databases">
        <title>Vibrio LJC006 sp. nov., isolated from seawater during the bloom of the enteromorpha.</title>
        <authorList>
            <person name="Liang J."/>
        </authorList>
    </citation>
    <scope>NUCLEOTIDE SEQUENCE [LARGE SCALE GENOMIC DNA]</scope>
    <source>
        <strain evidence="2 3">LJC006</strain>
    </source>
</reference>
<feature type="domain" description="Xylose isomerase-like TIM barrel" evidence="1">
    <location>
        <begin position="23"/>
        <end position="240"/>
    </location>
</feature>
<evidence type="ECO:0000259" key="1">
    <source>
        <dbReference type="Pfam" id="PF01261"/>
    </source>
</evidence>
<name>A0A3N9THY3_9VIBR</name>
<evidence type="ECO:0000313" key="2">
    <source>
        <dbReference type="EMBL" id="RQW63493.1"/>
    </source>
</evidence>
<gene>
    <name evidence="2" type="ORF">EES38_09605</name>
</gene>
<dbReference type="GO" id="GO:0016853">
    <property type="term" value="F:isomerase activity"/>
    <property type="evidence" value="ECO:0007669"/>
    <property type="project" value="UniProtKB-KW"/>
</dbReference>
<dbReference type="PANTHER" id="PTHR12110">
    <property type="entry name" value="HYDROXYPYRUVATE ISOMERASE"/>
    <property type="match status" value="1"/>
</dbReference>
<dbReference type="InterPro" id="IPR050312">
    <property type="entry name" value="IolE/XylAMocC-like"/>
</dbReference>
<dbReference type="EMBL" id="RJVQ01000003">
    <property type="protein sequence ID" value="RQW63493.1"/>
    <property type="molecule type" value="Genomic_DNA"/>
</dbReference>
<accession>A0A3N9THY3</accession>
<dbReference type="InterPro" id="IPR013022">
    <property type="entry name" value="Xyl_isomerase-like_TIM-brl"/>
</dbReference>
<protein>
    <submittedName>
        <fullName evidence="2">Sugar phosphate isomerase/epimerase</fullName>
    </submittedName>
</protein>
<evidence type="ECO:0000313" key="3">
    <source>
        <dbReference type="Proteomes" id="UP000281112"/>
    </source>
</evidence>
<dbReference type="RefSeq" id="WP_124936956.1">
    <property type="nucleotide sequence ID" value="NZ_RJVQ01000003.1"/>
</dbReference>
<dbReference type="PANTHER" id="PTHR12110:SF41">
    <property type="entry name" value="INOSOSE DEHYDRATASE"/>
    <property type="match status" value="1"/>
</dbReference>
<dbReference type="Gene3D" id="3.20.20.150">
    <property type="entry name" value="Divalent-metal-dependent TIM barrel enzymes"/>
    <property type="match status" value="1"/>
</dbReference>
<dbReference type="SUPFAM" id="SSF51658">
    <property type="entry name" value="Xylose isomerase-like"/>
    <property type="match status" value="1"/>
</dbReference>
<keyword evidence="2" id="KW-0413">Isomerase</keyword>
<comment type="caution">
    <text evidence="2">The sequence shown here is derived from an EMBL/GenBank/DDBJ whole genome shotgun (WGS) entry which is preliminary data.</text>
</comment>
<keyword evidence="3" id="KW-1185">Reference proteome</keyword>
<organism evidence="2 3">
    <name type="scientific">Vibrio viridaestus</name>
    <dbReference type="NCBI Taxonomy" id="2487322"/>
    <lineage>
        <taxon>Bacteria</taxon>
        <taxon>Pseudomonadati</taxon>
        <taxon>Pseudomonadota</taxon>
        <taxon>Gammaproteobacteria</taxon>
        <taxon>Vibrionales</taxon>
        <taxon>Vibrionaceae</taxon>
        <taxon>Vibrio</taxon>
    </lineage>
</organism>
<dbReference type="InterPro" id="IPR036237">
    <property type="entry name" value="Xyl_isomerase-like_sf"/>
</dbReference>
<dbReference type="Pfam" id="PF01261">
    <property type="entry name" value="AP_endonuc_2"/>
    <property type="match status" value="1"/>
</dbReference>
<dbReference type="AlphaFoldDB" id="A0A3N9THY3"/>
<dbReference type="Proteomes" id="UP000281112">
    <property type="component" value="Unassembled WGS sequence"/>
</dbReference>